<dbReference type="SUPFAM" id="SSF52540">
    <property type="entry name" value="P-loop containing nucleoside triphosphate hydrolases"/>
    <property type="match status" value="1"/>
</dbReference>
<dbReference type="InterPro" id="IPR027417">
    <property type="entry name" value="P-loop_NTPase"/>
</dbReference>
<dbReference type="AlphaFoldDB" id="W9GCF2"/>
<gene>
    <name evidence="1" type="ORF">N865_00805</name>
</gene>
<dbReference type="EMBL" id="AWSA01000006">
    <property type="protein sequence ID" value="EWT02912.1"/>
    <property type="molecule type" value="Genomic_DNA"/>
</dbReference>
<dbReference type="Proteomes" id="UP000019489">
    <property type="component" value="Unassembled WGS sequence"/>
</dbReference>
<evidence type="ECO:0000313" key="1">
    <source>
        <dbReference type="EMBL" id="EWT02912.1"/>
    </source>
</evidence>
<proteinExistence type="predicted"/>
<sequence>MWDQIASPADPRHVAAVVELARRAEPGCGDTVVVAIDGRSGAGKTTLAAGVAQALAALGTVEVVHMDHLYPGWEGLSAAPGLLATTVLEPIAHGDPAAYPVWSWVRGDWAGTRTVRPSRYLVVEGCGSSVGPAGPYAAVRVWMEADRPLRFRRGIDRDGETYEPMWELWAAQEEALFEDDRTKARADLVLDTSTL</sequence>
<dbReference type="Gene3D" id="3.40.50.300">
    <property type="entry name" value="P-loop containing nucleotide triphosphate hydrolases"/>
    <property type="match status" value="1"/>
</dbReference>
<dbReference type="RefSeq" id="WP_034801793.1">
    <property type="nucleotide sequence ID" value="NZ_AWSA01000006.1"/>
</dbReference>
<dbReference type="eggNOG" id="COG0572">
    <property type="taxonomic scope" value="Bacteria"/>
</dbReference>
<comment type="caution">
    <text evidence="1">The sequence shown here is derived from an EMBL/GenBank/DDBJ whole genome shotgun (WGS) entry which is preliminary data.</text>
</comment>
<keyword evidence="2" id="KW-1185">Reference proteome</keyword>
<dbReference type="OrthoDB" id="3237545at2"/>
<evidence type="ECO:0000313" key="2">
    <source>
        <dbReference type="Proteomes" id="UP000019489"/>
    </source>
</evidence>
<dbReference type="STRING" id="1386089.N865_00805"/>
<protein>
    <submittedName>
        <fullName evidence="1">Para-aminobenzoate synthase</fullName>
    </submittedName>
</protein>
<name>W9GCF2_9MICO</name>
<dbReference type="PATRIC" id="fig|1386089.3.peg.785"/>
<reference evidence="1 2" key="1">
    <citation type="submission" date="2013-08" db="EMBL/GenBank/DDBJ databases">
        <title>Intrasporangium oryzae NRRL B-24470.</title>
        <authorList>
            <person name="Liu H."/>
            <person name="Wang G."/>
        </authorList>
    </citation>
    <scope>NUCLEOTIDE SEQUENCE [LARGE SCALE GENOMIC DNA]</scope>
    <source>
        <strain evidence="1 2">NRRL B-24470</strain>
    </source>
</reference>
<organism evidence="1 2">
    <name type="scientific">Intrasporangium oryzae NRRL B-24470</name>
    <dbReference type="NCBI Taxonomy" id="1386089"/>
    <lineage>
        <taxon>Bacteria</taxon>
        <taxon>Bacillati</taxon>
        <taxon>Actinomycetota</taxon>
        <taxon>Actinomycetes</taxon>
        <taxon>Micrococcales</taxon>
        <taxon>Intrasporangiaceae</taxon>
        <taxon>Intrasporangium</taxon>
    </lineage>
</organism>
<accession>W9GCF2</accession>